<protein>
    <submittedName>
        <fullName evidence="1">Uncharacterized protein</fullName>
    </submittedName>
</protein>
<dbReference type="SUPFAM" id="SSF51182">
    <property type="entry name" value="RmlC-like cupins"/>
    <property type="match status" value="1"/>
</dbReference>
<dbReference type="EMBL" id="LR796142">
    <property type="protein sequence ID" value="CAB4121242.1"/>
    <property type="molecule type" value="Genomic_DNA"/>
</dbReference>
<sequence length="92" mass="10271">MTTHIAPTHSFEYGGASFLVYHANKGEGLPRHDHTFAHATMCNAGRCIIRKEGIEKVIDKHTQPIDLAANEWHEIEALEDNSVFVNVFKGTP</sequence>
<name>A0A6J5KJB6_9CAUD</name>
<gene>
    <name evidence="1" type="ORF">UFOVP10_61</name>
</gene>
<accession>A0A6J5KJB6</accession>
<evidence type="ECO:0000313" key="1">
    <source>
        <dbReference type="EMBL" id="CAB4121242.1"/>
    </source>
</evidence>
<organism evidence="1">
    <name type="scientific">uncultured Caudovirales phage</name>
    <dbReference type="NCBI Taxonomy" id="2100421"/>
    <lineage>
        <taxon>Viruses</taxon>
        <taxon>Duplodnaviria</taxon>
        <taxon>Heunggongvirae</taxon>
        <taxon>Uroviricota</taxon>
        <taxon>Caudoviricetes</taxon>
        <taxon>Peduoviridae</taxon>
        <taxon>Maltschvirus</taxon>
        <taxon>Maltschvirus maltsch</taxon>
    </lineage>
</organism>
<reference evidence="1" key="1">
    <citation type="submission" date="2020-04" db="EMBL/GenBank/DDBJ databases">
        <authorList>
            <person name="Chiriac C."/>
            <person name="Salcher M."/>
            <person name="Ghai R."/>
            <person name="Kavagutti S V."/>
        </authorList>
    </citation>
    <scope>NUCLEOTIDE SEQUENCE</scope>
</reference>
<dbReference type="InterPro" id="IPR011051">
    <property type="entry name" value="RmlC_Cupin_sf"/>
</dbReference>
<dbReference type="Gene3D" id="2.60.120.10">
    <property type="entry name" value="Jelly Rolls"/>
    <property type="match status" value="1"/>
</dbReference>
<dbReference type="InterPro" id="IPR014710">
    <property type="entry name" value="RmlC-like_jellyroll"/>
</dbReference>
<proteinExistence type="predicted"/>